<keyword evidence="1" id="KW-0175">Coiled coil</keyword>
<evidence type="ECO:0000256" key="2">
    <source>
        <dbReference type="SAM" id="MobiDB-lite"/>
    </source>
</evidence>
<gene>
    <name evidence="4" type="ORF">ZIOFF_024261</name>
</gene>
<dbReference type="GO" id="GO:0016514">
    <property type="term" value="C:SWI/SNF complex"/>
    <property type="evidence" value="ECO:0007669"/>
    <property type="project" value="TreeGrafter"/>
</dbReference>
<proteinExistence type="predicted"/>
<dbReference type="InterPro" id="IPR052438">
    <property type="entry name" value="Chromatin_remod/trans_coact"/>
</dbReference>
<feature type="compositionally biased region" description="Basic and acidic residues" evidence="2">
    <location>
        <begin position="301"/>
        <end position="313"/>
    </location>
</feature>
<feature type="region of interest" description="Disordered" evidence="2">
    <location>
        <begin position="249"/>
        <end position="313"/>
    </location>
</feature>
<evidence type="ECO:0000313" key="4">
    <source>
        <dbReference type="EMBL" id="KAG6513924.1"/>
    </source>
</evidence>
<feature type="compositionally biased region" description="Acidic residues" evidence="2">
    <location>
        <begin position="276"/>
        <end position="293"/>
    </location>
</feature>
<dbReference type="Pfam" id="PF15249">
    <property type="entry name" value="GLTSCR1"/>
    <property type="match status" value="1"/>
</dbReference>
<dbReference type="Proteomes" id="UP000734854">
    <property type="component" value="Unassembled WGS sequence"/>
</dbReference>
<accession>A0A8J5H829</accession>
<reference evidence="4 5" key="1">
    <citation type="submission" date="2020-08" db="EMBL/GenBank/DDBJ databases">
        <title>Plant Genome Project.</title>
        <authorList>
            <person name="Zhang R.-G."/>
        </authorList>
    </citation>
    <scope>NUCLEOTIDE SEQUENCE [LARGE SCALE GENOMIC DNA]</scope>
    <source>
        <tissue evidence="4">Rhizome</tissue>
    </source>
</reference>
<dbReference type="EMBL" id="JACMSC010000007">
    <property type="protein sequence ID" value="KAG6513924.1"/>
    <property type="molecule type" value="Genomic_DNA"/>
</dbReference>
<evidence type="ECO:0000259" key="3">
    <source>
        <dbReference type="Pfam" id="PF15249"/>
    </source>
</evidence>
<evidence type="ECO:0000313" key="5">
    <source>
        <dbReference type="Proteomes" id="UP000734854"/>
    </source>
</evidence>
<protein>
    <recommendedName>
        <fullName evidence="3">GLTSCR protein conserved domain-containing protein</fullName>
    </recommendedName>
</protein>
<evidence type="ECO:0000256" key="1">
    <source>
        <dbReference type="SAM" id="Coils"/>
    </source>
</evidence>
<dbReference type="GO" id="GO:0045893">
    <property type="term" value="P:positive regulation of DNA-templated transcription"/>
    <property type="evidence" value="ECO:0007669"/>
    <property type="project" value="TreeGrafter"/>
</dbReference>
<feature type="coiled-coil region" evidence="1">
    <location>
        <begin position="202"/>
        <end position="229"/>
    </location>
</feature>
<keyword evidence="5" id="KW-1185">Reference proteome</keyword>
<name>A0A8J5H829_ZINOF</name>
<dbReference type="PANTHER" id="PTHR15572:SF0">
    <property type="entry name" value="GLUTAMINE-RICH PROTEIN-RELATED"/>
    <property type="match status" value="1"/>
</dbReference>
<dbReference type="AlphaFoldDB" id="A0A8J5H829"/>
<dbReference type="PANTHER" id="PTHR15572">
    <property type="entry name" value="GLIOMA TUMOR SUPPRESSOR CANDIDATE REGION GENE 1"/>
    <property type="match status" value="1"/>
</dbReference>
<dbReference type="InterPro" id="IPR015671">
    <property type="entry name" value="GSCR1_dom"/>
</dbReference>
<feature type="domain" description="GLTSCR protein conserved" evidence="3">
    <location>
        <begin position="80"/>
        <end position="191"/>
    </location>
</feature>
<organism evidence="4 5">
    <name type="scientific">Zingiber officinale</name>
    <name type="common">Ginger</name>
    <name type="synonym">Amomum zingiber</name>
    <dbReference type="NCBI Taxonomy" id="94328"/>
    <lineage>
        <taxon>Eukaryota</taxon>
        <taxon>Viridiplantae</taxon>
        <taxon>Streptophyta</taxon>
        <taxon>Embryophyta</taxon>
        <taxon>Tracheophyta</taxon>
        <taxon>Spermatophyta</taxon>
        <taxon>Magnoliopsida</taxon>
        <taxon>Liliopsida</taxon>
        <taxon>Zingiberales</taxon>
        <taxon>Zingiberaceae</taxon>
        <taxon>Zingiber</taxon>
    </lineage>
</organism>
<feature type="region of interest" description="Disordered" evidence="2">
    <location>
        <begin position="26"/>
        <end position="70"/>
    </location>
</feature>
<sequence>MQQQQAISRFPSNIDAHLRAPGLRSLHFQGPAVSPSASQLPSAANLHHHPPQSQPARSSGLGVGVGRPGNPLEVEMAQKDAMMVCNPDFKRPFASVDDAVLRLLPYHVVSDYEAEEDDRILDSDTTGQIFSRIQQWDNNILAKIAEFTTTFEKQVLAFDIMTQKRAQGEFRSEERLMVEQALLQEEKQALLGIRVRAELESKETAGREAAEAKVQVATAQAEHARAEAQERAEMYARASMRVGSAALPEAGPGLDIVPEQGGNMDEIHQWGNAQREDEEPSEDFLNDENEPENGDTGTQGEWREAGKLDLNSR</sequence>
<comment type="caution">
    <text evidence="4">The sequence shown here is derived from an EMBL/GenBank/DDBJ whole genome shotgun (WGS) entry which is preliminary data.</text>
</comment>